<evidence type="ECO:0000313" key="3">
    <source>
        <dbReference type="Proteomes" id="UP000196880"/>
    </source>
</evidence>
<dbReference type="Pfam" id="PF07238">
    <property type="entry name" value="PilZ"/>
    <property type="match status" value="1"/>
</dbReference>
<protein>
    <recommendedName>
        <fullName evidence="1">PilZ domain-containing protein</fullName>
    </recommendedName>
</protein>
<organism evidence="2 3">
    <name type="scientific">Polynucleobacter hirudinilacicola</name>
    <dbReference type="NCBI Taxonomy" id="1743166"/>
    <lineage>
        <taxon>Bacteria</taxon>
        <taxon>Pseudomonadati</taxon>
        <taxon>Pseudomonadota</taxon>
        <taxon>Betaproteobacteria</taxon>
        <taxon>Burkholderiales</taxon>
        <taxon>Burkholderiaceae</taxon>
        <taxon>Polynucleobacter</taxon>
    </lineage>
</organism>
<dbReference type="OrthoDB" id="8907644at2"/>
<sequence>MTNKTHQIRTADRVKTELPVTINGVQGITRDVSASGVFLEVNSPQEPGSTIEFLVTLDSPTGQLTFSCEGEVVRTEELEEKYGIATKILSMYLVPLLDEKK</sequence>
<name>A0A210RY48_9BURK</name>
<dbReference type="InterPro" id="IPR009875">
    <property type="entry name" value="PilZ_domain"/>
</dbReference>
<proteinExistence type="predicted"/>
<dbReference type="SUPFAM" id="SSF141371">
    <property type="entry name" value="PilZ domain-like"/>
    <property type="match status" value="1"/>
</dbReference>
<gene>
    <name evidence="2" type="ORF">B6A14_09085</name>
</gene>
<accession>A0A210RY48</accession>
<comment type="caution">
    <text evidence="2">The sequence shown here is derived from an EMBL/GenBank/DDBJ whole genome shotgun (WGS) entry which is preliminary data.</text>
</comment>
<keyword evidence="3" id="KW-1185">Reference proteome</keyword>
<dbReference type="AlphaFoldDB" id="A0A210RY48"/>
<dbReference type="EMBL" id="NAIA01000003">
    <property type="protein sequence ID" value="OWF65901.1"/>
    <property type="molecule type" value="Genomic_DNA"/>
</dbReference>
<dbReference type="Gene3D" id="2.40.10.220">
    <property type="entry name" value="predicted glycosyltransferase like domains"/>
    <property type="match status" value="1"/>
</dbReference>
<dbReference type="RefSeq" id="WP_087910134.1">
    <property type="nucleotide sequence ID" value="NZ_NAIA01000003.1"/>
</dbReference>
<dbReference type="GO" id="GO:0035438">
    <property type="term" value="F:cyclic-di-GMP binding"/>
    <property type="evidence" value="ECO:0007669"/>
    <property type="project" value="InterPro"/>
</dbReference>
<dbReference type="Proteomes" id="UP000196880">
    <property type="component" value="Unassembled WGS sequence"/>
</dbReference>
<reference evidence="2 3" key="1">
    <citation type="submission" date="2017-03" db="EMBL/GenBank/DDBJ databases">
        <title>New species Polynucleobacter sp. MWH-EgelM1-30-B4.</title>
        <authorList>
            <person name="Hahn M.W."/>
        </authorList>
    </citation>
    <scope>NUCLEOTIDE SEQUENCE [LARGE SCALE GENOMIC DNA]</scope>
    <source>
        <strain evidence="2 3">MWH-EgelM1-30-B4</strain>
    </source>
</reference>
<feature type="domain" description="PilZ" evidence="1">
    <location>
        <begin position="8"/>
        <end position="88"/>
    </location>
</feature>
<evidence type="ECO:0000313" key="2">
    <source>
        <dbReference type="EMBL" id="OWF65901.1"/>
    </source>
</evidence>
<evidence type="ECO:0000259" key="1">
    <source>
        <dbReference type="Pfam" id="PF07238"/>
    </source>
</evidence>